<evidence type="ECO:0000313" key="2">
    <source>
        <dbReference type="EMBL" id="KAH9527725.1"/>
    </source>
</evidence>
<reference evidence="2" key="2">
    <citation type="journal article" date="2022" name="Res Sq">
        <title>Comparative Genomics Reveals Insights into the Divergent Evolution of Astigmatic Mites and Household Pest Adaptations.</title>
        <authorList>
            <person name="Xiong Q."/>
            <person name="Wan A.T.-Y."/>
            <person name="Liu X.-Y."/>
            <person name="Fung C.S.-H."/>
            <person name="Xiao X."/>
            <person name="Malainual N."/>
            <person name="Hou J."/>
            <person name="Wang L."/>
            <person name="Wang M."/>
            <person name="Yang K."/>
            <person name="Cui Y."/>
            <person name="Leung E."/>
            <person name="Nong W."/>
            <person name="Shin S.-K."/>
            <person name="Au S."/>
            <person name="Jeong K.Y."/>
            <person name="Chew F.T."/>
            <person name="Hui J."/>
            <person name="Leung T.F."/>
            <person name="Tungtrongchitr A."/>
            <person name="Zhong N."/>
            <person name="Liu Z."/>
            <person name="Tsui S."/>
        </authorList>
    </citation>
    <scope>NUCLEOTIDE SEQUENCE</scope>
    <source>
        <strain evidence="2">Derf</strain>
        <tissue evidence="2">Whole organism</tissue>
    </source>
</reference>
<comment type="caution">
    <text evidence="2">The sequence shown here is derived from an EMBL/GenBank/DDBJ whole genome shotgun (WGS) entry which is preliminary data.</text>
</comment>
<protein>
    <submittedName>
        <fullName evidence="2">Uncharacterized protein</fullName>
    </submittedName>
</protein>
<evidence type="ECO:0000313" key="3">
    <source>
        <dbReference type="Proteomes" id="UP000790347"/>
    </source>
</evidence>
<gene>
    <name evidence="2" type="ORF">DERF_001731</name>
</gene>
<evidence type="ECO:0000256" key="1">
    <source>
        <dbReference type="SAM" id="MobiDB-lite"/>
    </source>
</evidence>
<keyword evidence="3" id="KW-1185">Reference proteome</keyword>
<dbReference type="EMBL" id="ASGP02000001">
    <property type="protein sequence ID" value="KAH9527725.1"/>
    <property type="molecule type" value="Genomic_DNA"/>
</dbReference>
<proteinExistence type="predicted"/>
<name>A0A922LD32_DERFA</name>
<feature type="compositionally biased region" description="Low complexity" evidence="1">
    <location>
        <begin position="263"/>
        <end position="272"/>
    </location>
</feature>
<sequence length="355" mass="41904">METDDSLSLNNEAPDFRLLLSHSRYDQIERELLKMFDERHQNSRNRGNGCTHHHNHSLERSLFDIEEDLHKILLLLVRQLEQLSINNNKNKVENVKMEIETPVKIEMEIPKSSTMATTKCSMDKDKSRKTSLHGNQQLIERSSIHPTNHSLNPSSEYSKFCLESDERFRNKFNRLQSSSNPMEKLSSSSLSLPVQHHLHYRLTKPDIDLVLNSESFQHQSHSKFIAKQQQLARLKQHNLLCNKINELHNQQEKSSNHHHHHPQQQQQQQTPQKIIKQIQSLIDELHLEHDWISKKLHHYQVQNKEILSGNKTLAQMADRINLHNMQTLSEHLIHVMDHLYELHQLNKKNLRLILE</sequence>
<feature type="region of interest" description="Disordered" evidence="1">
    <location>
        <begin position="250"/>
        <end position="272"/>
    </location>
</feature>
<dbReference type="Proteomes" id="UP000790347">
    <property type="component" value="Unassembled WGS sequence"/>
</dbReference>
<accession>A0A922LD32</accession>
<dbReference type="AlphaFoldDB" id="A0A922LD32"/>
<organism evidence="2 3">
    <name type="scientific">Dermatophagoides farinae</name>
    <name type="common">American house dust mite</name>
    <dbReference type="NCBI Taxonomy" id="6954"/>
    <lineage>
        <taxon>Eukaryota</taxon>
        <taxon>Metazoa</taxon>
        <taxon>Ecdysozoa</taxon>
        <taxon>Arthropoda</taxon>
        <taxon>Chelicerata</taxon>
        <taxon>Arachnida</taxon>
        <taxon>Acari</taxon>
        <taxon>Acariformes</taxon>
        <taxon>Sarcoptiformes</taxon>
        <taxon>Astigmata</taxon>
        <taxon>Psoroptidia</taxon>
        <taxon>Analgoidea</taxon>
        <taxon>Pyroglyphidae</taxon>
        <taxon>Dermatophagoidinae</taxon>
        <taxon>Dermatophagoides</taxon>
    </lineage>
</organism>
<reference evidence="2" key="1">
    <citation type="submission" date="2013-05" db="EMBL/GenBank/DDBJ databases">
        <authorList>
            <person name="Yim A.K.Y."/>
            <person name="Chan T.F."/>
            <person name="Ji K.M."/>
            <person name="Liu X.Y."/>
            <person name="Zhou J.W."/>
            <person name="Li R.Q."/>
            <person name="Yang K.Y."/>
            <person name="Li J."/>
            <person name="Li M."/>
            <person name="Law P.T.W."/>
            <person name="Wu Y.L."/>
            <person name="Cai Z.L."/>
            <person name="Qin H."/>
            <person name="Bao Y."/>
            <person name="Leung R.K.K."/>
            <person name="Ng P.K.S."/>
            <person name="Zou J."/>
            <person name="Zhong X.J."/>
            <person name="Ran P.X."/>
            <person name="Zhong N.S."/>
            <person name="Liu Z.G."/>
            <person name="Tsui S.K.W."/>
        </authorList>
    </citation>
    <scope>NUCLEOTIDE SEQUENCE</scope>
    <source>
        <strain evidence="2">Derf</strain>
        <tissue evidence="2">Whole organism</tissue>
    </source>
</reference>